<name>A0A7C3F5Y9_9CREN</name>
<sequence length="102" mass="11423">MPEKRAEPNAIEVWGANVHDLLNIEGVTVKLVRWKGCDDSCVETDHDPVGKVFSVKFPKGTSSNKVKDNITDYTLPTGQIVRVVNGGNFYDKLIVFDFKNKK</sequence>
<proteinExistence type="predicted"/>
<evidence type="ECO:0000313" key="1">
    <source>
        <dbReference type="EMBL" id="HFK20622.1"/>
    </source>
</evidence>
<protein>
    <submittedName>
        <fullName evidence="1">Uncharacterized protein</fullName>
    </submittedName>
</protein>
<dbReference type="AlphaFoldDB" id="A0A7C3F5Y9"/>
<reference evidence="1" key="1">
    <citation type="journal article" date="2020" name="mSystems">
        <title>Genome- and Community-Level Interaction Insights into Carbon Utilization and Element Cycling Functions of Hydrothermarchaeota in Hydrothermal Sediment.</title>
        <authorList>
            <person name="Zhou Z."/>
            <person name="Liu Y."/>
            <person name="Xu W."/>
            <person name="Pan J."/>
            <person name="Luo Z.H."/>
            <person name="Li M."/>
        </authorList>
    </citation>
    <scope>NUCLEOTIDE SEQUENCE [LARGE SCALE GENOMIC DNA]</scope>
    <source>
        <strain evidence="1">SpSt-468</strain>
    </source>
</reference>
<accession>A0A7C3F5Y9</accession>
<gene>
    <name evidence="1" type="ORF">ENS19_04985</name>
</gene>
<organism evidence="1">
    <name type="scientific">Candidatus Methanomethylicus mesodigestus</name>
    <dbReference type="NCBI Taxonomy" id="1867258"/>
    <lineage>
        <taxon>Archaea</taxon>
        <taxon>Thermoproteota</taxon>
        <taxon>Methanosuratincolia</taxon>
        <taxon>Candidatus Methanomethylicales</taxon>
        <taxon>Candidatus Methanomethylicaceae</taxon>
        <taxon>Candidatus Methanomethylicus</taxon>
    </lineage>
</organism>
<dbReference type="EMBL" id="DSTX01000007">
    <property type="protein sequence ID" value="HFK20622.1"/>
    <property type="molecule type" value="Genomic_DNA"/>
</dbReference>
<comment type="caution">
    <text evidence="1">The sequence shown here is derived from an EMBL/GenBank/DDBJ whole genome shotgun (WGS) entry which is preliminary data.</text>
</comment>